<dbReference type="PANTHER" id="PTHR43875">
    <property type="entry name" value="MALTODEXTRIN IMPORT ATP-BINDING PROTEIN MSMX"/>
    <property type="match status" value="1"/>
</dbReference>
<dbReference type="GO" id="GO:0055052">
    <property type="term" value="C:ATP-binding cassette (ABC) transporter complex, substrate-binding subunit-containing"/>
    <property type="evidence" value="ECO:0007669"/>
    <property type="project" value="TreeGrafter"/>
</dbReference>
<dbReference type="FunFam" id="3.40.50.300:FF:000042">
    <property type="entry name" value="Maltose/maltodextrin ABC transporter, ATP-binding protein"/>
    <property type="match status" value="1"/>
</dbReference>
<dbReference type="EMBL" id="VITO01000002">
    <property type="protein sequence ID" value="TWB30638.1"/>
    <property type="molecule type" value="Genomic_DNA"/>
</dbReference>
<proteinExistence type="inferred from homology"/>
<evidence type="ECO:0000256" key="1">
    <source>
        <dbReference type="ARBA" id="ARBA00005417"/>
    </source>
</evidence>
<dbReference type="Pfam" id="PF00005">
    <property type="entry name" value="ABC_tran"/>
    <property type="match status" value="1"/>
</dbReference>
<dbReference type="InterPro" id="IPR003439">
    <property type="entry name" value="ABC_transporter-like_ATP-bd"/>
</dbReference>
<dbReference type="InterPro" id="IPR003593">
    <property type="entry name" value="AAA+_ATPase"/>
</dbReference>
<keyword evidence="3" id="KW-0547">Nucleotide-binding</keyword>
<keyword evidence="2" id="KW-0813">Transport</keyword>
<evidence type="ECO:0000256" key="3">
    <source>
        <dbReference type="ARBA" id="ARBA00022741"/>
    </source>
</evidence>
<dbReference type="InterPro" id="IPR008995">
    <property type="entry name" value="Mo/tungstate-bd_C_term_dom"/>
</dbReference>
<name>A0A560G9Q6_9PROT</name>
<dbReference type="PROSITE" id="PS00211">
    <property type="entry name" value="ABC_TRANSPORTER_1"/>
    <property type="match status" value="1"/>
</dbReference>
<reference evidence="6 7" key="1">
    <citation type="submission" date="2019-06" db="EMBL/GenBank/DDBJ databases">
        <title>Genomic Encyclopedia of Type Strains, Phase IV (KMG-V): Genome sequencing to study the core and pangenomes of soil and plant-associated prokaryotes.</title>
        <authorList>
            <person name="Whitman W."/>
        </authorList>
    </citation>
    <scope>NUCLEOTIDE SEQUENCE [LARGE SCALE GENOMIC DNA]</scope>
    <source>
        <strain evidence="6 7">BR 11865</strain>
    </source>
</reference>
<dbReference type="Gene3D" id="2.40.50.100">
    <property type="match status" value="1"/>
</dbReference>
<dbReference type="SUPFAM" id="SSF50331">
    <property type="entry name" value="MOP-like"/>
    <property type="match status" value="1"/>
</dbReference>
<accession>A0A560G9Q6</accession>
<dbReference type="CDD" id="cd03301">
    <property type="entry name" value="ABC_MalK_N"/>
    <property type="match status" value="1"/>
</dbReference>
<dbReference type="Proteomes" id="UP000316545">
    <property type="component" value="Unassembled WGS sequence"/>
</dbReference>
<sequence length="354" mass="37951">MATITLSNVSKDYGGGPVLRGIDLEIREGEFVALMGPSGCGKSTLLRLIAGLEEPSGGQIHIDGRLVNDVAPKDRDLAMVFQSYALYPHMTVRENMSFALKQRRLPPAEIKAAVEAAASKLGLTSLLERKPKALSGGQRQRVAMGRAIVRKPKAFLFDEPLSNLDARLREQMRYEIRKLHRELGATSVYVTHDQVEAMTMADRIVALNDGAIQQVGAPQELYDQPANLFVAGFLGSPPMNFLDATLAPNGTLVVEGQTLARVSPPTGLAAGTTLTLGLRPERLALTDPTEGTAVRVDVVETTGTGRVVHLALGPQRLKLFTMDTRPLAPGEVVGLVVPPGAPLLFDPVNGARLS</sequence>
<dbReference type="GO" id="GO:0005524">
    <property type="term" value="F:ATP binding"/>
    <property type="evidence" value="ECO:0007669"/>
    <property type="project" value="UniProtKB-KW"/>
</dbReference>
<dbReference type="RefSeq" id="WP_145615481.1">
    <property type="nucleotide sequence ID" value="NZ_VITO01000002.1"/>
</dbReference>
<dbReference type="InterPro" id="IPR047641">
    <property type="entry name" value="ABC_transpr_MalK/UgpC-like"/>
</dbReference>
<dbReference type="NCBIfam" id="NF008653">
    <property type="entry name" value="PRK11650.1"/>
    <property type="match status" value="1"/>
</dbReference>
<feature type="domain" description="ABC transporter" evidence="5">
    <location>
        <begin position="4"/>
        <end position="234"/>
    </location>
</feature>
<dbReference type="Gene3D" id="3.40.50.300">
    <property type="entry name" value="P-loop containing nucleotide triphosphate hydrolases"/>
    <property type="match status" value="1"/>
</dbReference>
<keyword evidence="7" id="KW-1185">Reference proteome</keyword>
<dbReference type="AlphaFoldDB" id="A0A560G9Q6"/>
<dbReference type="PROSITE" id="PS50893">
    <property type="entry name" value="ABC_TRANSPORTER_2"/>
    <property type="match status" value="1"/>
</dbReference>
<evidence type="ECO:0000313" key="7">
    <source>
        <dbReference type="Proteomes" id="UP000316545"/>
    </source>
</evidence>
<dbReference type="Gene3D" id="2.40.50.140">
    <property type="entry name" value="Nucleic acid-binding proteins"/>
    <property type="match status" value="1"/>
</dbReference>
<dbReference type="GO" id="GO:0008643">
    <property type="term" value="P:carbohydrate transport"/>
    <property type="evidence" value="ECO:0007669"/>
    <property type="project" value="InterPro"/>
</dbReference>
<comment type="similarity">
    <text evidence="1">Belongs to the ABC transporter superfamily.</text>
</comment>
<dbReference type="InterPro" id="IPR017871">
    <property type="entry name" value="ABC_transporter-like_CS"/>
</dbReference>
<dbReference type="GO" id="GO:0016887">
    <property type="term" value="F:ATP hydrolysis activity"/>
    <property type="evidence" value="ECO:0007669"/>
    <property type="project" value="InterPro"/>
</dbReference>
<evidence type="ECO:0000313" key="6">
    <source>
        <dbReference type="EMBL" id="TWB30638.1"/>
    </source>
</evidence>
<evidence type="ECO:0000256" key="2">
    <source>
        <dbReference type="ARBA" id="ARBA00022448"/>
    </source>
</evidence>
<evidence type="ECO:0000259" key="5">
    <source>
        <dbReference type="PROSITE" id="PS50893"/>
    </source>
</evidence>
<dbReference type="InterPro" id="IPR040582">
    <property type="entry name" value="OB_MalK-like"/>
</dbReference>
<gene>
    <name evidence="6" type="ORF">FBZ88_102203</name>
</gene>
<dbReference type="InterPro" id="IPR015855">
    <property type="entry name" value="ABC_transpr_MalK-like"/>
</dbReference>
<dbReference type="SMART" id="SM00382">
    <property type="entry name" value="AAA"/>
    <property type="match status" value="1"/>
</dbReference>
<organism evidence="6 7">
    <name type="scientific">Nitrospirillum amazonense</name>
    <dbReference type="NCBI Taxonomy" id="28077"/>
    <lineage>
        <taxon>Bacteria</taxon>
        <taxon>Pseudomonadati</taxon>
        <taxon>Pseudomonadota</taxon>
        <taxon>Alphaproteobacteria</taxon>
        <taxon>Rhodospirillales</taxon>
        <taxon>Azospirillaceae</taxon>
        <taxon>Nitrospirillum</taxon>
    </lineage>
</organism>
<comment type="caution">
    <text evidence="6">The sequence shown here is derived from an EMBL/GenBank/DDBJ whole genome shotgun (WGS) entry which is preliminary data.</text>
</comment>
<dbReference type="PANTHER" id="PTHR43875:SF1">
    <property type="entry name" value="OSMOPROTECTIVE COMPOUNDS UPTAKE ATP-BINDING PROTEIN GGTA"/>
    <property type="match status" value="1"/>
</dbReference>
<dbReference type="InterPro" id="IPR027417">
    <property type="entry name" value="P-loop_NTPase"/>
</dbReference>
<dbReference type="GO" id="GO:0140359">
    <property type="term" value="F:ABC-type transporter activity"/>
    <property type="evidence" value="ECO:0007669"/>
    <property type="project" value="InterPro"/>
</dbReference>
<dbReference type="InterPro" id="IPR012340">
    <property type="entry name" value="NA-bd_OB-fold"/>
</dbReference>
<evidence type="ECO:0000256" key="4">
    <source>
        <dbReference type="ARBA" id="ARBA00022840"/>
    </source>
</evidence>
<keyword evidence="4 6" id="KW-0067">ATP-binding</keyword>
<protein>
    <submittedName>
        <fullName evidence="6">Carbohydrate ABC transporter ATP-binding protein (CUT1 family)</fullName>
    </submittedName>
</protein>
<dbReference type="Pfam" id="PF17912">
    <property type="entry name" value="OB_MalK"/>
    <property type="match status" value="1"/>
</dbReference>
<dbReference type="SUPFAM" id="SSF52540">
    <property type="entry name" value="P-loop containing nucleoside triphosphate hydrolases"/>
    <property type="match status" value="1"/>
</dbReference>